<sequence length="410" mass="43849">MPLCLALLALSWRPPLSPAGRPSAARACADDLDRQIARERAAVEELRRSVSELERSLQSKRDAMRAPPPPHDAPPPPPHAAAATTPSEVFESFVAEVERGGLAVGDELRGVLRAAWDEAVALQSREVAWLKKSVTAMASLEGALDAPGPEVDVSDDIAKATALMEDAPDLGEYSSLPQRIYNFYRNLEPGEISGAMERMASGEESASGAFSAQLKLLRDHEAAGCVEYRRFAEALSFRANGTLAAAAGGMRVPYDPLVTVITRLLIKRDEKADDKDDEADALLASSPLLRRYVELAKPALEGRKFTAVGAFLFVVSLTCVEQSTLECAAVYVYARALAAANVKRLAFCAGTSPPEDVDALVVQRELAYGGEDFGSIVFTASALSVLGVLLSGFLGWQVLSFVLSPLFGSQ</sequence>
<feature type="chain" id="PRO_5044324054" evidence="2">
    <location>
        <begin position="20"/>
        <end position="410"/>
    </location>
</feature>
<comment type="caution">
    <text evidence="3">The sequence shown here is derived from an EMBL/GenBank/DDBJ whole genome shotgun (WGS) entry which is preliminary data.</text>
</comment>
<evidence type="ECO:0000313" key="4">
    <source>
        <dbReference type="Proteomes" id="UP001515480"/>
    </source>
</evidence>
<organism evidence="3 4">
    <name type="scientific">Prymnesium parvum</name>
    <name type="common">Toxic golden alga</name>
    <dbReference type="NCBI Taxonomy" id="97485"/>
    <lineage>
        <taxon>Eukaryota</taxon>
        <taxon>Haptista</taxon>
        <taxon>Haptophyta</taxon>
        <taxon>Prymnesiophyceae</taxon>
        <taxon>Prymnesiales</taxon>
        <taxon>Prymnesiaceae</taxon>
        <taxon>Prymnesium</taxon>
    </lineage>
</organism>
<dbReference type="EMBL" id="JBGBPQ010000016">
    <property type="protein sequence ID" value="KAL1508324.1"/>
    <property type="molecule type" value="Genomic_DNA"/>
</dbReference>
<evidence type="ECO:0000313" key="3">
    <source>
        <dbReference type="EMBL" id="KAL1508324.1"/>
    </source>
</evidence>
<proteinExistence type="predicted"/>
<evidence type="ECO:0000256" key="1">
    <source>
        <dbReference type="SAM" id="MobiDB-lite"/>
    </source>
</evidence>
<feature type="compositionally biased region" description="Basic and acidic residues" evidence="1">
    <location>
        <begin position="48"/>
        <end position="64"/>
    </location>
</feature>
<keyword evidence="4" id="KW-1185">Reference proteome</keyword>
<protein>
    <submittedName>
        <fullName evidence="3">Uncharacterized protein</fullName>
    </submittedName>
</protein>
<feature type="signal peptide" evidence="2">
    <location>
        <begin position="1"/>
        <end position="19"/>
    </location>
</feature>
<accession>A0AB34IZA1</accession>
<name>A0AB34IZA1_PRYPA</name>
<feature type="compositionally biased region" description="Pro residues" evidence="1">
    <location>
        <begin position="66"/>
        <end position="79"/>
    </location>
</feature>
<gene>
    <name evidence="3" type="ORF">AB1Y20_004434</name>
</gene>
<keyword evidence="2" id="KW-0732">Signal</keyword>
<feature type="region of interest" description="Disordered" evidence="1">
    <location>
        <begin position="48"/>
        <end position="84"/>
    </location>
</feature>
<evidence type="ECO:0000256" key="2">
    <source>
        <dbReference type="SAM" id="SignalP"/>
    </source>
</evidence>
<reference evidence="3 4" key="1">
    <citation type="journal article" date="2024" name="Science">
        <title>Giant polyketide synthase enzymes in the biosynthesis of giant marine polyether toxins.</title>
        <authorList>
            <person name="Fallon T.R."/>
            <person name="Shende V.V."/>
            <person name="Wierzbicki I.H."/>
            <person name="Pendleton A.L."/>
            <person name="Watervoot N.F."/>
            <person name="Auber R.P."/>
            <person name="Gonzalez D.J."/>
            <person name="Wisecaver J.H."/>
            <person name="Moore B.S."/>
        </authorList>
    </citation>
    <scope>NUCLEOTIDE SEQUENCE [LARGE SCALE GENOMIC DNA]</scope>
    <source>
        <strain evidence="3 4">12B1</strain>
    </source>
</reference>
<dbReference type="Proteomes" id="UP001515480">
    <property type="component" value="Unassembled WGS sequence"/>
</dbReference>
<dbReference type="AlphaFoldDB" id="A0AB34IZA1"/>